<keyword evidence="2" id="KW-1185">Reference proteome</keyword>
<proteinExistence type="predicted"/>
<dbReference type="OrthoDB" id="337038at2759"/>
<evidence type="ECO:0000313" key="3">
    <source>
        <dbReference type="WBParaSite" id="GPUH_0001626701-mRNA-1"/>
    </source>
</evidence>
<protein>
    <submittedName>
        <fullName evidence="3">ANAPC4_WD40 domain-containing protein</fullName>
    </submittedName>
</protein>
<evidence type="ECO:0000313" key="1">
    <source>
        <dbReference type="EMBL" id="VDN27512.1"/>
    </source>
</evidence>
<reference evidence="3" key="1">
    <citation type="submission" date="2016-06" db="UniProtKB">
        <authorList>
            <consortium name="WormBaseParasite"/>
        </authorList>
    </citation>
    <scope>IDENTIFICATION</scope>
</reference>
<dbReference type="WBParaSite" id="GPUH_0001626701-mRNA-1">
    <property type="protein sequence ID" value="GPUH_0001626701-mRNA-1"/>
    <property type="gene ID" value="GPUH_0001626701"/>
</dbReference>
<dbReference type="AlphaFoldDB" id="A0A183E5K4"/>
<dbReference type="EMBL" id="UYRT01083480">
    <property type="protein sequence ID" value="VDN27512.1"/>
    <property type="molecule type" value="Genomic_DNA"/>
</dbReference>
<dbReference type="Proteomes" id="UP000271098">
    <property type="component" value="Unassembled WGS sequence"/>
</dbReference>
<reference evidence="1 2" key="2">
    <citation type="submission" date="2018-11" db="EMBL/GenBank/DDBJ databases">
        <authorList>
            <consortium name="Pathogen Informatics"/>
        </authorList>
    </citation>
    <scope>NUCLEOTIDE SEQUENCE [LARGE SCALE GENOMIC DNA]</scope>
</reference>
<name>A0A183E5K4_9BILA</name>
<gene>
    <name evidence="1" type="ORF">GPUH_LOCUS16242</name>
</gene>
<organism evidence="3">
    <name type="scientific">Gongylonema pulchrum</name>
    <dbReference type="NCBI Taxonomy" id="637853"/>
    <lineage>
        <taxon>Eukaryota</taxon>
        <taxon>Metazoa</taxon>
        <taxon>Ecdysozoa</taxon>
        <taxon>Nematoda</taxon>
        <taxon>Chromadorea</taxon>
        <taxon>Rhabditida</taxon>
        <taxon>Spirurina</taxon>
        <taxon>Spiruromorpha</taxon>
        <taxon>Spiruroidea</taxon>
        <taxon>Gongylonematidae</taxon>
        <taxon>Gongylonema</taxon>
    </lineage>
</organism>
<accession>A0A183E5K4</accession>
<sequence length="114" mass="12535">MIAPASLHELPNALRLTVSHRTERSTFFAIGVKPELEQTPNMALLSLKKIGIGRSIVWSESAAPELQGAGEEINGEQVIVAFYRPAGNNNRIGQFALNVQKPEESILQENEEPE</sequence>
<evidence type="ECO:0000313" key="2">
    <source>
        <dbReference type="Proteomes" id="UP000271098"/>
    </source>
</evidence>